<name>A0ABY9LG40_9STRE</name>
<accession>A0ABY9LG40</accession>
<dbReference type="Proteomes" id="UP001238096">
    <property type="component" value="Chromosome"/>
</dbReference>
<proteinExistence type="predicted"/>
<dbReference type="EMBL" id="CP110509">
    <property type="protein sequence ID" value="WMB27848.1"/>
    <property type="molecule type" value="Genomic_DNA"/>
</dbReference>
<dbReference type="RefSeq" id="WP_306675780.1">
    <property type="nucleotide sequence ID" value="NZ_CP110509.1"/>
</dbReference>
<reference evidence="2" key="1">
    <citation type="submission" date="2022-10" db="EMBL/GenBank/DDBJ databases">
        <title>Streptococcus didelphis as causative of fatal infections in opossums (Didelphis albiventris).</title>
        <authorList>
            <person name="Breyer G.M."/>
            <person name="Da Silva M.E.R.J."/>
            <person name="Siqueira F.M."/>
        </authorList>
    </citation>
    <scope>NUCLEOTIDE SEQUENCE [LARGE SCALE GENOMIC DNA]</scope>
    <source>
        <strain evidence="2">LBVP101/21</strain>
    </source>
</reference>
<evidence type="ECO:0000313" key="2">
    <source>
        <dbReference type="Proteomes" id="UP001238096"/>
    </source>
</evidence>
<protein>
    <submittedName>
        <fullName evidence="1">Uncharacterized protein</fullName>
    </submittedName>
</protein>
<gene>
    <name evidence="1" type="ORF">N1496_07280</name>
</gene>
<keyword evidence="2" id="KW-1185">Reference proteome</keyword>
<sequence length="135" mass="16116">MVNSILADKDLMLSLFKESSWLKEEMEYEIYNFLTDIKYLDQPNSTKFTYSDVSKIYDTLLINNKINYYYNDLSVDMLFEFITNYGFDSELDEINKSVVQDIFTKNLDIIGKRYLEKSFGVDLKYLEFYITEKLS</sequence>
<evidence type="ECO:0000313" key="1">
    <source>
        <dbReference type="EMBL" id="WMB27848.1"/>
    </source>
</evidence>
<organism evidence="1 2">
    <name type="scientific">Streptococcus didelphis</name>
    <dbReference type="NCBI Taxonomy" id="102886"/>
    <lineage>
        <taxon>Bacteria</taxon>
        <taxon>Bacillati</taxon>
        <taxon>Bacillota</taxon>
        <taxon>Bacilli</taxon>
        <taxon>Lactobacillales</taxon>
        <taxon>Streptococcaceae</taxon>
        <taxon>Streptococcus</taxon>
    </lineage>
</organism>